<dbReference type="InterPro" id="IPR012854">
    <property type="entry name" value="Cu_amine_oxidase-like_N"/>
</dbReference>
<feature type="chain" id="PRO_5012415942" evidence="1">
    <location>
        <begin position="20"/>
        <end position="298"/>
    </location>
</feature>
<dbReference type="RefSeq" id="WP_084231330.1">
    <property type="nucleotide sequence ID" value="NZ_FWWR01000011.1"/>
</dbReference>
<organism evidence="3 4">
    <name type="scientific">Peptoniphilus asaccharolyticus DSM 20463</name>
    <dbReference type="NCBI Taxonomy" id="573058"/>
    <lineage>
        <taxon>Bacteria</taxon>
        <taxon>Bacillati</taxon>
        <taxon>Bacillota</taxon>
        <taxon>Tissierellia</taxon>
        <taxon>Tissierellales</taxon>
        <taxon>Peptoniphilaceae</taxon>
        <taxon>Peptoniphilus</taxon>
    </lineage>
</organism>
<feature type="signal peptide" evidence="1">
    <location>
        <begin position="1"/>
        <end position="19"/>
    </location>
</feature>
<dbReference type="SUPFAM" id="SSF55383">
    <property type="entry name" value="Copper amine oxidase, domain N"/>
    <property type="match status" value="1"/>
</dbReference>
<name>A0A1W1VDG2_PEPAS</name>
<dbReference type="STRING" id="573058.SAMN00017477_1800"/>
<dbReference type="AlphaFoldDB" id="A0A1W1VDG2"/>
<accession>A0A1W1VDG2</accession>
<keyword evidence="4" id="KW-1185">Reference proteome</keyword>
<evidence type="ECO:0000256" key="1">
    <source>
        <dbReference type="SAM" id="SignalP"/>
    </source>
</evidence>
<dbReference type="Gene3D" id="3.30.457.10">
    <property type="entry name" value="Copper amine oxidase-like, N-terminal domain"/>
    <property type="match status" value="1"/>
</dbReference>
<dbReference type="Pfam" id="PF07833">
    <property type="entry name" value="Cu_amine_oxidN1"/>
    <property type="match status" value="1"/>
</dbReference>
<evidence type="ECO:0000259" key="2">
    <source>
        <dbReference type="Pfam" id="PF07833"/>
    </source>
</evidence>
<sequence>MKKFLILCLVLLMATPVFAKDITITLDGKEIKSDVAAYIEKDRTLVPIRFISENLGYGVKWNNETRVVTISDSNKKIELKIDSKDINVDGKISKMDVAPVIKKDRTFVPLRFVAEYMGLNVDWDAKTYTVILKTTQAKPYISEINSLLKELNLKNEELKKYFYAEETKHSRNEIESKFEVLRNDIQTILDKIRNMNVPAENTMSHKLILEASDLTSEILKEYRIGILDGDSSHARKIVELQTKLAVKTHEVANALEAEKNGKVYTPDVDTQIFNRAGEIDKNKNPLDDELIQNLLKKI</sequence>
<dbReference type="OrthoDB" id="2379109at2"/>
<dbReference type="EMBL" id="FWWR01000011">
    <property type="protein sequence ID" value="SMB91408.1"/>
    <property type="molecule type" value="Genomic_DNA"/>
</dbReference>
<evidence type="ECO:0000313" key="3">
    <source>
        <dbReference type="EMBL" id="SMB91408.1"/>
    </source>
</evidence>
<dbReference type="Proteomes" id="UP000192368">
    <property type="component" value="Unassembled WGS sequence"/>
</dbReference>
<gene>
    <name evidence="3" type="ORF">SAMN00017477_1800</name>
</gene>
<feature type="domain" description="Copper amine oxidase-like N-terminal" evidence="2">
    <location>
        <begin position="26"/>
        <end position="132"/>
    </location>
</feature>
<protein>
    <submittedName>
        <fullName evidence="3">Copper amine oxidase N-terminal domain-containing protein</fullName>
    </submittedName>
</protein>
<dbReference type="InterPro" id="IPR036582">
    <property type="entry name" value="Mao_N_sf"/>
</dbReference>
<evidence type="ECO:0000313" key="4">
    <source>
        <dbReference type="Proteomes" id="UP000192368"/>
    </source>
</evidence>
<reference evidence="4" key="1">
    <citation type="submission" date="2017-04" db="EMBL/GenBank/DDBJ databases">
        <authorList>
            <person name="Varghese N."/>
            <person name="Submissions S."/>
        </authorList>
    </citation>
    <scope>NUCLEOTIDE SEQUENCE [LARGE SCALE GENOMIC DNA]</scope>
    <source>
        <strain evidence="4">DSM 20463</strain>
    </source>
</reference>
<keyword evidence="1" id="KW-0732">Signal</keyword>
<proteinExistence type="predicted"/>